<reference evidence="4 5" key="2">
    <citation type="submission" date="2017-10" db="EMBL/GenBank/DDBJ databases">
        <title>Extensive intraspecific genome diversity in a model arbuscular mycorrhizal fungus.</title>
        <authorList>
            <person name="Chen E.C.H."/>
            <person name="Morin E."/>
            <person name="Baudet D."/>
            <person name="Noel J."/>
            <person name="Ndikumana S."/>
            <person name="Charron P."/>
            <person name="St-Onge C."/>
            <person name="Giorgi J."/>
            <person name="Grigoriev I.V."/>
            <person name="Roux C."/>
            <person name="Martin F.M."/>
            <person name="Corradi N."/>
        </authorList>
    </citation>
    <scope>NUCLEOTIDE SEQUENCE [LARGE SCALE GENOMIC DNA]</scope>
    <source>
        <strain evidence="4 5">C2</strain>
    </source>
</reference>
<name>A0A2N1M9N7_9GLOM</name>
<comment type="similarity">
    <text evidence="1 2">Belongs to the small heat shock protein (HSP20) family.</text>
</comment>
<dbReference type="VEuPathDB" id="FungiDB:FUN_022721"/>
<evidence type="ECO:0000256" key="1">
    <source>
        <dbReference type="PROSITE-ProRule" id="PRU00285"/>
    </source>
</evidence>
<reference evidence="4 5" key="1">
    <citation type="submission" date="2016-04" db="EMBL/GenBank/DDBJ databases">
        <title>Genome analyses suggest a sexual origin of heterokaryosis in a supposedly ancient asexual fungus.</title>
        <authorList>
            <person name="Ropars J."/>
            <person name="Sedzielewska K."/>
            <person name="Noel J."/>
            <person name="Charron P."/>
            <person name="Farinelli L."/>
            <person name="Marton T."/>
            <person name="Kruger M."/>
            <person name="Pelin A."/>
            <person name="Brachmann A."/>
            <person name="Corradi N."/>
        </authorList>
    </citation>
    <scope>NUCLEOTIDE SEQUENCE [LARGE SCALE GENOMIC DNA]</scope>
    <source>
        <strain evidence="4 5">C2</strain>
    </source>
</reference>
<dbReference type="VEuPathDB" id="FungiDB:RhiirFUN_000188"/>
<evidence type="ECO:0000256" key="2">
    <source>
        <dbReference type="RuleBase" id="RU003616"/>
    </source>
</evidence>
<dbReference type="EMBL" id="LLXL01003659">
    <property type="protein sequence ID" value="PKK58348.1"/>
    <property type="molecule type" value="Genomic_DNA"/>
</dbReference>
<dbReference type="Gene3D" id="2.60.40.790">
    <property type="match status" value="1"/>
</dbReference>
<evidence type="ECO:0000313" key="4">
    <source>
        <dbReference type="EMBL" id="PKK58348.1"/>
    </source>
</evidence>
<dbReference type="VEuPathDB" id="FungiDB:RhiirA1_471265"/>
<sequence>MIETEVYVAMERVGRNCCGKPELSVMVGGNITGLDYDEMSERIKATTKFDFVHVHKKKDKGNCCGKPELSVMVGGNITGLDYDEMSERIKATTKFDFVHVVYKMDTETANTGTSTSVIEISDHNDINEYERSKKCKITENMRKFPESSESPVSVLYGLYEDNHTFNIVLHTPGIRNKADLLVSSVSEKLIIIEGNFSEKSVPGKSIKNFLPIELFKAEVELPSGVKTISVKIEIEHGVSTVTLEKSKKVIEII</sequence>
<accession>A0A2N1M9N7</accession>
<evidence type="ECO:0000259" key="3">
    <source>
        <dbReference type="PROSITE" id="PS01031"/>
    </source>
</evidence>
<proteinExistence type="inferred from homology"/>
<dbReference type="InterPro" id="IPR002068">
    <property type="entry name" value="A-crystallin/Hsp20_dom"/>
</dbReference>
<dbReference type="CDD" id="cd06464">
    <property type="entry name" value="ACD_sHsps-like"/>
    <property type="match status" value="1"/>
</dbReference>
<dbReference type="PROSITE" id="PS01031">
    <property type="entry name" value="SHSP"/>
    <property type="match status" value="1"/>
</dbReference>
<dbReference type="InterPro" id="IPR008978">
    <property type="entry name" value="HSP20-like_chaperone"/>
</dbReference>
<protein>
    <recommendedName>
        <fullName evidence="3">SHSP domain-containing protein</fullName>
    </recommendedName>
</protein>
<dbReference type="Proteomes" id="UP000233469">
    <property type="component" value="Unassembled WGS sequence"/>
</dbReference>
<dbReference type="SUPFAM" id="SSF49764">
    <property type="entry name" value="HSP20-like chaperones"/>
    <property type="match status" value="1"/>
</dbReference>
<feature type="domain" description="SHSP" evidence="3">
    <location>
        <begin position="147"/>
        <end position="253"/>
    </location>
</feature>
<dbReference type="AlphaFoldDB" id="A0A2N1M9N7"/>
<gene>
    <name evidence="4" type="ORF">RhiirC2_796462</name>
</gene>
<dbReference type="Pfam" id="PF00011">
    <property type="entry name" value="HSP20"/>
    <property type="match status" value="1"/>
</dbReference>
<evidence type="ECO:0000313" key="5">
    <source>
        <dbReference type="Proteomes" id="UP000233469"/>
    </source>
</evidence>
<organism evidence="4 5">
    <name type="scientific">Rhizophagus irregularis</name>
    <dbReference type="NCBI Taxonomy" id="588596"/>
    <lineage>
        <taxon>Eukaryota</taxon>
        <taxon>Fungi</taxon>
        <taxon>Fungi incertae sedis</taxon>
        <taxon>Mucoromycota</taxon>
        <taxon>Glomeromycotina</taxon>
        <taxon>Glomeromycetes</taxon>
        <taxon>Glomerales</taxon>
        <taxon>Glomeraceae</taxon>
        <taxon>Rhizophagus</taxon>
    </lineage>
</organism>
<dbReference type="VEuPathDB" id="FungiDB:RhiirFUN_000187"/>
<comment type="caution">
    <text evidence="4">The sequence shown here is derived from an EMBL/GenBank/DDBJ whole genome shotgun (WGS) entry which is preliminary data.</text>
</comment>